<sequence length="77" mass="7898">MLQSHDDSHMQQSASTSAALPFDELVSTSSLEHPGLSHTSTAVSLGDMASPISTVQAGAVASTSRVPQPTKNSYTGP</sequence>
<proteinExistence type="predicted"/>
<keyword evidence="3" id="KW-1185">Reference proteome</keyword>
<name>A0ABN9B7V3_9NEOB</name>
<dbReference type="EMBL" id="CATNWA010002754">
    <property type="protein sequence ID" value="CAI9543673.1"/>
    <property type="molecule type" value="Genomic_DNA"/>
</dbReference>
<evidence type="ECO:0000313" key="3">
    <source>
        <dbReference type="Proteomes" id="UP001162483"/>
    </source>
</evidence>
<protein>
    <submittedName>
        <fullName evidence="2">Uncharacterized protein</fullName>
    </submittedName>
</protein>
<feature type="region of interest" description="Disordered" evidence="1">
    <location>
        <begin position="1"/>
        <end position="21"/>
    </location>
</feature>
<dbReference type="Proteomes" id="UP001162483">
    <property type="component" value="Unassembled WGS sequence"/>
</dbReference>
<accession>A0ABN9B7V3</accession>
<evidence type="ECO:0000256" key="1">
    <source>
        <dbReference type="SAM" id="MobiDB-lite"/>
    </source>
</evidence>
<gene>
    <name evidence="2" type="ORF">SPARVUS_LOCUS2341245</name>
</gene>
<organism evidence="2 3">
    <name type="scientific">Staurois parvus</name>
    <dbReference type="NCBI Taxonomy" id="386267"/>
    <lineage>
        <taxon>Eukaryota</taxon>
        <taxon>Metazoa</taxon>
        <taxon>Chordata</taxon>
        <taxon>Craniata</taxon>
        <taxon>Vertebrata</taxon>
        <taxon>Euteleostomi</taxon>
        <taxon>Amphibia</taxon>
        <taxon>Batrachia</taxon>
        <taxon>Anura</taxon>
        <taxon>Neobatrachia</taxon>
        <taxon>Ranoidea</taxon>
        <taxon>Ranidae</taxon>
        <taxon>Staurois</taxon>
    </lineage>
</organism>
<feature type="region of interest" description="Disordered" evidence="1">
    <location>
        <begin position="56"/>
        <end position="77"/>
    </location>
</feature>
<comment type="caution">
    <text evidence="2">The sequence shown here is derived from an EMBL/GenBank/DDBJ whole genome shotgun (WGS) entry which is preliminary data.</text>
</comment>
<reference evidence="2" key="1">
    <citation type="submission" date="2023-05" db="EMBL/GenBank/DDBJ databases">
        <authorList>
            <person name="Stuckert A."/>
        </authorList>
    </citation>
    <scope>NUCLEOTIDE SEQUENCE</scope>
</reference>
<evidence type="ECO:0000313" key="2">
    <source>
        <dbReference type="EMBL" id="CAI9543673.1"/>
    </source>
</evidence>